<organism evidence="9 10">
    <name type="scientific">Psylliodes chrysocephalus</name>
    <dbReference type="NCBI Taxonomy" id="3402493"/>
    <lineage>
        <taxon>Eukaryota</taxon>
        <taxon>Metazoa</taxon>
        <taxon>Ecdysozoa</taxon>
        <taxon>Arthropoda</taxon>
        <taxon>Hexapoda</taxon>
        <taxon>Insecta</taxon>
        <taxon>Pterygota</taxon>
        <taxon>Neoptera</taxon>
        <taxon>Endopterygota</taxon>
        <taxon>Coleoptera</taxon>
        <taxon>Polyphaga</taxon>
        <taxon>Cucujiformia</taxon>
        <taxon>Chrysomeloidea</taxon>
        <taxon>Chrysomelidae</taxon>
        <taxon>Galerucinae</taxon>
        <taxon>Alticini</taxon>
        <taxon>Psylliodes</taxon>
    </lineage>
</organism>
<evidence type="ECO:0000256" key="5">
    <source>
        <dbReference type="ARBA" id="ARBA00023136"/>
    </source>
</evidence>
<protein>
    <recommendedName>
        <fullName evidence="8">Gustatory receptor</fullName>
    </recommendedName>
</protein>
<evidence type="ECO:0000256" key="6">
    <source>
        <dbReference type="ARBA" id="ARBA00023170"/>
    </source>
</evidence>
<evidence type="ECO:0000313" key="9">
    <source>
        <dbReference type="EMBL" id="CAH1114245.1"/>
    </source>
</evidence>
<keyword evidence="2 8" id="KW-1003">Cell membrane</keyword>
<feature type="transmembrane region" description="Helical" evidence="8">
    <location>
        <begin position="56"/>
        <end position="75"/>
    </location>
</feature>
<evidence type="ECO:0000256" key="7">
    <source>
        <dbReference type="ARBA" id="ARBA00023224"/>
    </source>
</evidence>
<reference evidence="9" key="1">
    <citation type="submission" date="2022-01" db="EMBL/GenBank/DDBJ databases">
        <authorList>
            <person name="King R."/>
        </authorList>
    </citation>
    <scope>NUCLEOTIDE SEQUENCE</scope>
</reference>
<feature type="transmembrane region" description="Helical" evidence="8">
    <location>
        <begin position="294"/>
        <end position="314"/>
    </location>
</feature>
<dbReference type="PANTHER" id="PTHR21143">
    <property type="entry name" value="INVERTEBRATE GUSTATORY RECEPTOR"/>
    <property type="match status" value="1"/>
</dbReference>
<dbReference type="GO" id="GO:0005886">
    <property type="term" value="C:plasma membrane"/>
    <property type="evidence" value="ECO:0007669"/>
    <property type="project" value="UniProtKB-SubCell"/>
</dbReference>
<sequence>MEFGLVSKEMFTVKKLDETKINLDIKIIQFQYNIGKILGVAPIKSEGNNKYKIFKYAYAVCWIFVVFGLMVFTFYTKWKHFYTTVTVHRAILNGAESLSEFIFLFRCLLGGLKFDKTNWKCFMDTLNKIEMKLKTENVSVKLNRKLIITEMLIYHSIFLILIAYDMCTTSMQLSMLFTHKMCQYYQLFQLIFICKTAKLMQRRYNFLTQLIKGTFNRSVYVVSKSVDRMMEEKLKNIFSVYQQLYTLSEAFDAIFGWQIFLILTCTVFSLLNHANAAFLTFKSKQVFDDNLHHYLRNGALYPAAYVVAVIFLVMSCDSVEKSGANVIAVCHRKLIYLEKSSIRHDLQTVAKFMEKLKPSFSAAGFFEINQYILATIFTSVTTYLIIIIQFE</sequence>
<feature type="transmembrane region" description="Helical" evidence="8">
    <location>
        <begin position="371"/>
        <end position="390"/>
    </location>
</feature>
<evidence type="ECO:0000256" key="8">
    <source>
        <dbReference type="RuleBase" id="RU363108"/>
    </source>
</evidence>
<dbReference type="PANTHER" id="PTHR21143:SF104">
    <property type="entry name" value="GUSTATORY RECEPTOR 8A-RELATED"/>
    <property type="match status" value="1"/>
</dbReference>
<dbReference type="GO" id="GO:0030425">
    <property type="term" value="C:dendrite"/>
    <property type="evidence" value="ECO:0007669"/>
    <property type="project" value="TreeGrafter"/>
</dbReference>
<evidence type="ECO:0000313" key="10">
    <source>
        <dbReference type="Proteomes" id="UP001153636"/>
    </source>
</evidence>
<dbReference type="OrthoDB" id="6757206at2759"/>
<keyword evidence="3 8" id="KW-0812">Transmembrane</keyword>
<dbReference type="EMBL" id="OV651820">
    <property type="protein sequence ID" value="CAH1114245.1"/>
    <property type="molecule type" value="Genomic_DNA"/>
</dbReference>
<feature type="transmembrane region" description="Helical" evidence="8">
    <location>
        <begin position="146"/>
        <end position="164"/>
    </location>
</feature>
<dbReference type="GO" id="GO:0050909">
    <property type="term" value="P:sensory perception of taste"/>
    <property type="evidence" value="ECO:0007669"/>
    <property type="project" value="InterPro"/>
</dbReference>
<comment type="function">
    <text evidence="8">Gustatory receptor which mediates acceptance or avoidance behavior, depending on its substrates.</text>
</comment>
<dbReference type="GO" id="GO:0043025">
    <property type="term" value="C:neuronal cell body"/>
    <property type="evidence" value="ECO:0007669"/>
    <property type="project" value="TreeGrafter"/>
</dbReference>
<evidence type="ECO:0000256" key="4">
    <source>
        <dbReference type="ARBA" id="ARBA00022989"/>
    </source>
</evidence>
<keyword evidence="4 8" id="KW-1133">Transmembrane helix</keyword>
<accession>A0A9P0GFR3</accession>
<name>A0A9P0GFR3_9CUCU</name>
<keyword evidence="5 8" id="KW-0472">Membrane</keyword>
<dbReference type="Proteomes" id="UP001153636">
    <property type="component" value="Chromosome 8"/>
</dbReference>
<keyword evidence="10" id="KW-1185">Reference proteome</keyword>
<evidence type="ECO:0000256" key="3">
    <source>
        <dbReference type="ARBA" id="ARBA00022692"/>
    </source>
</evidence>
<dbReference type="GO" id="GO:0007635">
    <property type="term" value="P:chemosensory behavior"/>
    <property type="evidence" value="ECO:0007669"/>
    <property type="project" value="TreeGrafter"/>
</dbReference>
<proteinExistence type="inferred from homology"/>
<dbReference type="GO" id="GO:0030424">
    <property type="term" value="C:axon"/>
    <property type="evidence" value="ECO:0007669"/>
    <property type="project" value="TreeGrafter"/>
</dbReference>
<keyword evidence="6 8" id="KW-0675">Receptor</keyword>
<evidence type="ECO:0000256" key="1">
    <source>
        <dbReference type="ARBA" id="ARBA00004651"/>
    </source>
</evidence>
<dbReference type="Pfam" id="PF08395">
    <property type="entry name" value="7tm_7"/>
    <property type="match status" value="1"/>
</dbReference>
<dbReference type="GO" id="GO:0008049">
    <property type="term" value="P:male courtship behavior"/>
    <property type="evidence" value="ECO:0007669"/>
    <property type="project" value="TreeGrafter"/>
</dbReference>
<feature type="transmembrane region" description="Helical" evidence="8">
    <location>
        <begin position="254"/>
        <end position="274"/>
    </location>
</feature>
<keyword evidence="7 8" id="KW-0807">Transducer</keyword>
<evidence type="ECO:0000256" key="2">
    <source>
        <dbReference type="ARBA" id="ARBA00022475"/>
    </source>
</evidence>
<dbReference type="AlphaFoldDB" id="A0A9P0GFR3"/>
<dbReference type="GO" id="GO:0007165">
    <property type="term" value="P:signal transduction"/>
    <property type="evidence" value="ECO:0007669"/>
    <property type="project" value="UniProtKB-KW"/>
</dbReference>
<dbReference type="InterPro" id="IPR013604">
    <property type="entry name" value="7TM_chemorcpt"/>
</dbReference>
<comment type="caution">
    <text evidence="8">Lacks conserved residue(s) required for the propagation of feature annotation.</text>
</comment>
<gene>
    <name evidence="9" type="ORF">PSYICH_LOCUS14708</name>
</gene>
<comment type="similarity">
    <text evidence="8">Belongs to the insect chemoreceptor superfamily. Gustatory receptor (GR) family.</text>
</comment>
<comment type="subcellular location">
    <subcellularLocation>
        <location evidence="1 8">Cell membrane</location>
        <topology evidence="1 8">Multi-pass membrane protein</topology>
    </subcellularLocation>
</comment>